<dbReference type="GO" id="GO:0042644">
    <property type="term" value="C:chloroplast nucleoid"/>
    <property type="evidence" value="ECO:0007669"/>
    <property type="project" value="InterPro"/>
</dbReference>
<reference evidence="1 2" key="1">
    <citation type="journal article" date="2015" name="Genome Biol. Evol.">
        <title>Comparative Genomics of a Bacterivorous Green Alga Reveals Evolutionary Causalities and Consequences of Phago-Mixotrophic Mode of Nutrition.</title>
        <authorList>
            <person name="Burns J.A."/>
            <person name="Paasch A."/>
            <person name="Narechania A."/>
            <person name="Kim E."/>
        </authorList>
    </citation>
    <scope>NUCLEOTIDE SEQUENCE [LARGE SCALE GENOMIC DNA]</scope>
    <source>
        <strain evidence="1 2">PLY_AMNH</strain>
    </source>
</reference>
<dbReference type="Proteomes" id="UP001190700">
    <property type="component" value="Unassembled WGS sequence"/>
</dbReference>
<comment type="caution">
    <text evidence="1">The sequence shown here is derived from an EMBL/GenBank/DDBJ whole genome shotgun (WGS) entry which is preliminary data.</text>
</comment>
<accession>A0AAE0C2E2</accession>
<dbReference type="PANTHER" id="PTHR37262:SF1">
    <property type="entry name" value="PROTEIN PEP-RELATED DEVELOPMENT ARRESTED 1, CHLOROPLASTIC"/>
    <property type="match status" value="1"/>
</dbReference>
<proteinExistence type="predicted"/>
<dbReference type="EMBL" id="LGRX02029752">
    <property type="protein sequence ID" value="KAK3246498.1"/>
    <property type="molecule type" value="Genomic_DNA"/>
</dbReference>
<organism evidence="1 2">
    <name type="scientific">Cymbomonas tetramitiformis</name>
    <dbReference type="NCBI Taxonomy" id="36881"/>
    <lineage>
        <taxon>Eukaryota</taxon>
        <taxon>Viridiplantae</taxon>
        <taxon>Chlorophyta</taxon>
        <taxon>Pyramimonadophyceae</taxon>
        <taxon>Pyramimonadales</taxon>
        <taxon>Pyramimonadaceae</taxon>
        <taxon>Cymbomonas</taxon>
    </lineage>
</organism>
<evidence type="ECO:0000313" key="2">
    <source>
        <dbReference type="Proteomes" id="UP001190700"/>
    </source>
</evidence>
<protein>
    <submittedName>
        <fullName evidence="1">Uncharacterized protein</fullName>
    </submittedName>
</protein>
<evidence type="ECO:0000313" key="1">
    <source>
        <dbReference type="EMBL" id="KAK3246498.1"/>
    </source>
</evidence>
<gene>
    <name evidence="1" type="ORF">CYMTET_43968</name>
</gene>
<dbReference type="GO" id="GO:0006355">
    <property type="term" value="P:regulation of DNA-templated transcription"/>
    <property type="evidence" value="ECO:0007669"/>
    <property type="project" value="InterPro"/>
</dbReference>
<dbReference type="InterPro" id="IPR038961">
    <property type="entry name" value="PRDA1"/>
</dbReference>
<sequence length="224" mass="24877">MSELSQKLYVEAATAEIFKDEPDRAKKQLISEVVQKRLPQLDVAFMAALAAYLRAAEARGETDIAMLLTAVRNEVQIVELLTRTRGERKRRAVVKTALNGGNGGDIPGCGANEIATAAGDLIDDMERKATIADWKLLMRLCVAREVARIEDLRSGRTTVPPNQGTALEMAVVKNLVSVPDSQRRRSLLRSAFEDSLKQDSEQEKTGVHRVELPWHSHVVHKKKK</sequence>
<dbReference type="AlphaFoldDB" id="A0AAE0C2E2"/>
<dbReference type="PANTHER" id="PTHR37262">
    <property type="entry name" value="PROTEIN PEP-RELATED DEVELOPMENT ARRESTED 1, CHLOROPLASTIC"/>
    <property type="match status" value="1"/>
</dbReference>
<keyword evidence="2" id="KW-1185">Reference proteome</keyword>
<name>A0AAE0C2E2_9CHLO</name>